<keyword evidence="1" id="KW-1133">Transmembrane helix</keyword>
<organism evidence="2 4">
    <name type="scientific">Paenibacillus urinalis</name>
    <dbReference type="NCBI Taxonomy" id="521520"/>
    <lineage>
        <taxon>Bacteria</taxon>
        <taxon>Bacillati</taxon>
        <taxon>Bacillota</taxon>
        <taxon>Bacilli</taxon>
        <taxon>Bacillales</taxon>
        <taxon>Paenibacillaceae</taxon>
        <taxon>Paenibacillus</taxon>
    </lineage>
</organism>
<evidence type="ECO:0000313" key="5">
    <source>
        <dbReference type="Proteomes" id="UP001221519"/>
    </source>
</evidence>
<keyword evidence="1" id="KW-0472">Membrane</keyword>
<accession>A0AAX3N304</accession>
<feature type="transmembrane region" description="Helical" evidence="1">
    <location>
        <begin position="76"/>
        <end position="105"/>
    </location>
</feature>
<evidence type="ECO:0000313" key="3">
    <source>
        <dbReference type="EMBL" id="WDI03871.1"/>
    </source>
</evidence>
<dbReference type="Proteomes" id="UP001221519">
    <property type="component" value="Chromosome"/>
</dbReference>
<keyword evidence="1" id="KW-0812">Transmembrane</keyword>
<evidence type="ECO:0000313" key="4">
    <source>
        <dbReference type="Proteomes" id="UP001220962"/>
    </source>
</evidence>
<evidence type="ECO:0000313" key="2">
    <source>
        <dbReference type="EMBL" id="WDH84231.1"/>
    </source>
</evidence>
<sequence>MDKNQVPDYEQLQEVNNPYGTFQPPPAKVKHSGPGIASFIVSIISLVLYIAVLALSPAAAAEILENPDPEAMLNNLYVIVIGLLILASLGLNIIGVILSIIGLALKNRKRAFPLVGLILNGLILLIVIGFFSMTVVV</sequence>
<name>A0AAX3N304_9BACL</name>
<gene>
    <name evidence="2" type="ORF">PUW23_08465</name>
    <name evidence="3" type="ORF">PUW25_07940</name>
</gene>
<evidence type="ECO:0008006" key="6">
    <source>
        <dbReference type="Google" id="ProtNLM"/>
    </source>
</evidence>
<dbReference type="EMBL" id="CP118101">
    <property type="protein sequence ID" value="WDH84231.1"/>
    <property type="molecule type" value="Genomic_DNA"/>
</dbReference>
<reference evidence="2 5" key="1">
    <citation type="submission" date="2023-02" db="EMBL/GenBank/DDBJ databases">
        <title>Pathogen: clinical or host-associated sample.</title>
        <authorList>
            <person name="Hergert J."/>
            <person name="Casey R."/>
            <person name="Wagner J."/>
            <person name="Young E.L."/>
            <person name="Oakeson K.F."/>
        </authorList>
    </citation>
    <scope>NUCLEOTIDE SEQUENCE</scope>
    <source>
        <strain evidence="3 5">2022CK-00829</strain>
        <strain evidence="2">2022CK-00830</strain>
    </source>
</reference>
<dbReference type="Proteomes" id="UP001220962">
    <property type="component" value="Chromosome"/>
</dbReference>
<protein>
    <recommendedName>
        <fullName evidence="6">DUF4064 domain-containing protein</fullName>
    </recommendedName>
</protein>
<feature type="transmembrane region" description="Helical" evidence="1">
    <location>
        <begin position="36"/>
        <end position="56"/>
    </location>
</feature>
<keyword evidence="5" id="KW-1185">Reference proteome</keyword>
<feature type="transmembrane region" description="Helical" evidence="1">
    <location>
        <begin position="117"/>
        <end position="136"/>
    </location>
</feature>
<proteinExistence type="predicted"/>
<dbReference type="RefSeq" id="WP_047909957.1">
    <property type="nucleotide sequence ID" value="NZ_CP118101.1"/>
</dbReference>
<evidence type="ECO:0000256" key="1">
    <source>
        <dbReference type="SAM" id="Phobius"/>
    </source>
</evidence>
<dbReference type="AlphaFoldDB" id="A0AAX3N304"/>
<dbReference type="EMBL" id="CP118108">
    <property type="protein sequence ID" value="WDI03871.1"/>
    <property type="molecule type" value="Genomic_DNA"/>
</dbReference>